<evidence type="ECO:0000313" key="3">
    <source>
        <dbReference type="Proteomes" id="UP000664940"/>
    </source>
</evidence>
<name>A0A833YGA8_9CHIR</name>
<protein>
    <submittedName>
        <fullName evidence="2">Uncharacterized protein</fullName>
    </submittedName>
</protein>
<gene>
    <name evidence="2" type="ORF">HJG60_009359</name>
</gene>
<dbReference type="EMBL" id="JABVXQ010000015">
    <property type="protein sequence ID" value="KAF6074949.1"/>
    <property type="molecule type" value="Genomic_DNA"/>
</dbReference>
<reference evidence="2 3" key="1">
    <citation type="journal article" date="2020" name="Nature">
        <title>Six reference-quality genomes reveal evolution of bat adaptations.</title>
        <authorList>
            <person name="Jebb D."/>
            <person name="Huang Z."/>
            <person name="Pippel M."/>
            <person name="Hughes G.M."/>
            <person name="Lavrichenko K."/>
            <person name="Devanna P."/>
            <person name="Winkler S."/>
            <person name="Jermiin L.S."/>
            <person name="Skirmuntt E.C."/>
            <person name="Katzourakis A."/>
            <person name="Burkitt-Gray L."/>
            <person name="Ray D.A."/>
            <person name="Sullivan K.A.M."/>
            <person name="Roscito J.G."/>
            <person name="Kirilenko B.M."/>
            <person name="Davalos L.M."/>
            <person name="Corthals A.P."/>
            <person name="Power M.L."/>
            <person name="Jones G."/>
            <person name="Ransome R.D."/>
            <person name="Dechmann D.K.N."/>
            <person name="Locatelli A.G."/>
            <person name="Puechmaille S.J."/>
            <person name="Fedrigo O."/>
            <person name="Jarvis E.D."/>
            <person name="Hiller M."/>
            <person name="Vernes S.C."/>
            <person name="Myers E.W."/>
            <person name="Teeling E.C."/>
        </authorList>
    </citation>
    <scope>NUCLEOTIDE SEQUENCE [LARGE SCALE GENOMIC DNA]</scope>
    <source>
        <strain evidence="2">Bat1K_MPI-CBG_1</strain>
    </source>
</reference>
<accession>A0A833YGA8</accession>
<dbReference type="AlphaFoldDB" id="A0A833YGA8"/>
<feature type="region of interest" description="Disordered" evidence="1">
    <location>
        <begin position="99"/>
        <end position="138"/>
    </location>
</feature>
<sequence length="138" mass="14745">MALSTAISRSSAISGLLVSEALRGSSRGCSFLIPQPGGSLQARLRHRPQVTLPRREGTPHVSGCPRHLPTRCSVSLWITPLSHQTSPVCVGKRITSGERVTHVPTPTPGTNLLRVSHPQPRPLQEGRREEAGGLSQPG</sequence>
<organism evidence="2 3">
    <name type="scientific">Phyllostomus discolor</name>
    <name type="common">pale spear-nosed bat</name>
    <dbReference type="NCBI Taxonomy" id="89673"/>
    <lineage>
        <taxon>Eukaryota</taxon>
        <taxon>Metazoa</taxon>
        <taxon>Chordata</taxon>
        <taxon>Craniata</taxon>
        <taxon>Vertebrata</taxon>
        <taxon>Euteleostomi</taxon>
        <taxon>Mammalia</taxon>
        <taxon>Eutheria</taxon>
        <taxon>Laurasiatheria</taxon>
        <taxon>Chiroptera</taxon>
        <taxon>Yangochiroptera</taxon>
        <taxon>Phyllostomidae</taxon>
        <taxon>Phyllostominae</taxon>
        <taxon>Phyllostomus</taxon>
    </lineage>
</organism>
<evidence type="ECO:0000256" key="1">
    <source>
        <dbReference type="SAM" id="MobiDB-lite"/>
    </source>
</evidence>
<dbReference type="Proteomes" id="UP000664940">
    <property type="component" value="Unassembled WGS sequence"/>
</dbReference>
<proteinExistence type="predicted"/>
<comment type="caution">
    <text evidence="2">The sequence shown here is derived from an EMBL/GenBank/DDBJ whole genome shotgun (WGS) entry which is preliminary data.</text>
</comment>
<evidence type="ECO:0000313" key="2">
    <source>
        <dbReference type="EMBL" id="KAF6074949.1"/>
    </source>
</evidence>